<gene>
    <name evidence="2" type="ORF">DBZ36_05970</name>
</gene>
<protein>
    <submittedName>
        <fullName evidence="2">Uncharacterized protein</fullName>
    </submittedName>
</protein>
<reference evidence="2 3" key="1">
    <citation type="submission" date="2018-09" db="EMBL/GenBank/DDBJ databases">
        <authorList>
            <person name="Wang Z."/>
        </authorList>
    </citation>
    <scope>NUCLEOTIDE SEQUENCE [LARGE SCALE GENOMIC DNA]</scope>
    <source>
        <strain evidence="2 3">ALS 81</strain>
    </source>
</reference>
<dbReference type="Proteomes" id="UP000286482">
    <property type="component" value="Unassembled WGS sequence"/>
</dbReference>
<feature type="transmembrane region" description="Helical" evidence="1">
    <location>
        <begin position="94"/>
        <end position="115"/>
    </location>
</feature>
<evidence type="ECO:0000313" key="2">
    <source>
        <dbReference type="EMBL" id="RKF19997.1"/>
    </source>
</evidence>
<keyword evidence="3" id="KW-1185">Reference proteome</keyword>
<keyword evidence="1" id="KW-0472">Membrane</keyword>
<dbReference type="EMBL" id="RAQO01000004">
    <property type="protein sequence ID" value="RKF19997.1"/>
    <property type="molecule type" value="Genomic_DNA"/>
</dbReference>
<keyword evidence="1" id="KW-0812">Transmembrane</keyword>
<evidence type="ECO:0000313" key="3">
    <source>
        <dbReference type="Proteomes" id="UP000286482"/>
    </source>
</evidence>
<comment type="caution">
    <text evidence="2">The sequence shown here is derived from an EMBL/GenBank/DDBJ whole genome shotgun (WGS) entry which is preliminary data.</text>
</comment>
<organism evidence="2 3">
    <name type="scientific">Alginatibacterium sediminis</name>
    <dbReference type="NCBI Taxonomy" id="2164068"/>
    <lineage>
        <taxon>Bacteria</taxon>
        <taxon>Pseudomonadati</taxon>
        <taxon>Pseudomonadota</taxon>
        <taxon>Gammaproteobacteria</taxon>
        <taxon>Alteromonadales</taxon>
        <taxon>Alteromonadaceae</taxon>
        <taxon>Alginatibacterium</taxon>
    </lineage>
</organism>
<keyword evidence="1" id="KW-1133">Transmembrane helix</keyword>
<accession>A0A420EH56</accession>
<dbReference type="AlphaFoldDB" id="A0A420EH56"/>
<dbReference type="RefSeq" id="WP_120354001.1">
    <property type="nucleotide sequence ID" value="NZ_RAQO01000004.1"/>
</dbReference>
<feature type="transmembrane region" description="Helical" evidence="1">
    <location>
        <begin position="6"/>
        <end position="26"/>
    </location>
</feature>
<proteinExistence type="predicted"/>
<evidence type="ECO:0000256" key="1">
    <source>
        <dbReference type="SAM" id="Phobius"/>
    </source>
</evidence>
<name>A0A420EH56_9ALTE</name>
<sequence>MNRKSAAILSVSILILLCAFVTIVLAPSMFEQDGERAGFALLLFGMASIAFDYFSSIRLSGARNSDFGQQILSKEYGGDRSQWPESLQVSKKDYFTLFLISFIGVGFCTYSLLLVKDEQYILTGR</sequence>
<feature type="transmembrane region" description="Helical" evidence="1">
    <location>
        <begin position="38"/>
        <end position="57"/>
    </location>
</feature>